<reference evidence="2" key="1">
    <citation type="submission" date="2020-06" db="EMBL/GenBank/DDBJ databases">
        <authorList>
            <consortium name="Plant Systems Biology data submission"/>
        </authorList>
    </citation>
    <scope>NUCLEOTIDE SEQUENCE</scope>
    <source>
        <strain evidence="2">D6</strain>
    </source>
</reference>
<evidence type="ECO:0000313" key="3">
    <source>
        <dbReference type="Proteomes" id="UP001153069"/>
    </source>
</evidence>
<feature type="region of interest" description="Disordered" evidence="1">
    <location>
        <begin position="213"/>
        <end position="275"/>
    </location>
</feature>
<feature type="region of interest" description="Disordered" evidence="1">
    <location>
        <begin position="46"/>
        <end position="65"/>
    </location>
</feature>
<organism evidence="2 3">
    <name type="scientific">Seminavis robusta</name>
    <dbReference type="NCBI Taxonomy" id="568900"/>
    <lineage>
        <taxon>Eukaryota</taxon>
        <taxon>Sar</taxon>
        <taxon>Stramenopiles</taxon>
        <taxon>Ochrophyta</taxon>
        <taxon>Bacillariophyta</taxon>
        <taxon>Bacillariophyceae</taxon>
        <taxon>Bacillariophycidae</taxon>
        <taxon>Naviculales</taxon>
        <taxon>Naviculaceae</taxon>
        <taxon>Seminavis</taxon>
    </lineage>
</organism>
<protein>
    <submittedName>
        <fullName evidence="2">Uncharacterized protein</fullName>
    </submittedName>
</protein>
<accession>A0A9N8ESU9</accession>
<keyword evidence="3" id="KW-1185">Reference proteome</keyword>
<dbReference type="EMBL" id="CAICTM010002006">
    <property type="protein sequence ID" value="CAB9527497.1"/>
    <property type="molecule type" value="Genomic_DNA"/>
</dbReference>
<evidence type="ECO:0000256" key="1">
    <source>
        <dbReference type="SAM" id="MobiDB-lite"/>
    </source>
</evidence>
<proteinExistence type="predicted"/>
<dbReference type="AlphaFoldDB" id="A0A9N8ESU9"/>
<feature type="compositionally biased region" description="Acidic residues" evidence="1">
    <location>
        <begin position="265"/>
        <end position="275"/>
    </location>
</feature>
<gene>
    <name evidence="2" type="ORF">SEMRO_2008_G310640.1</name>
</gene>
<name>A0A9N8ESU9_9STRA</name>
<evidence type="ECO:0000313" key="2">
    <source>
        <dbReference type="EMBL" id="CAB9527497.1"/>
    </source>
</evidence>
<dbReference type="Proteomes" id="UP001153069">
    <property type="component" value="Unassembled WGS sequence"/>
</dbReference>
<feature type="compositionally biased region" description="Basic and acidic residues" evidence="1">
    <location>
        <begin position="250"/>
        <end position="264"/>
    </location>
</feature>
<sequence length="275" mass="30894">MTGVHKALGSSKIALQPANGTSTQAANYCKKGQQTKEEWELSKENGSNFGLNFQGEEFGEVPTPRKRTDLDDLCDAIQAGKSMSEVAQIHPASYVRNYRGLAAYQALQTTTYQHETLHGIYYWGPPGTGQYIKIWADKYACTGEINGGVVKLIHTTFIITSNYSIDYLWKDDPVMANAIKRRFKAVHMTTPYMFKEPNPTSILIEKANHIFGTVPMKPRPRHTISKPNPGLESWRKVRSQNSPPDPPEDKDEHKGDPSESKNEDKQEDENVNPQP</sequence>
<comment type="caution">
    <text evidence="2">The sequence shown here is derived from an EMBL/GenBank/DDBJ whole genome shotgun (WGS) entry which is preliminary data.</text>
</comment>